<dbReference type="Pfam" id="PF06364">
    <property type="entry name" value="DUF1068"/>
    <property type="match status" value="1"/>
</dbReference>
<evidence type="ECO:0000313" key="2">
    <source>
        <dbReference type="EMBL" id="KMZ74190.1"/>
    </source>
</evidence>
<dbReference type="EMBL" id="LFYR01000391">
    <property type="protein sequence ID" value="KMZ74190.1"/>
    <property type="molecule type" value="Genomic_DNA"/>
</dbReference>
<gene>
    <name evidence="2" type="ORF">ZOSMA_133G00400</name>
</gene>
<comment type="caution">
    <text evidence="2">The sequence shown here is derived from an EMBL/GenBank/DDBJ whole genome shotgun (WGS) entry which is preliminary data.</text>
</comment>
<keyword evidence="1" id="KW-0175">Coiled coil</keyword>
<feature type="coiled-coil region" evidence="1">
    <location>
        <begin position="113"/>
        <end position="157"/>
    </location>
</feature>
<name>A0A0K9Q162_ZOSMR</name>
<evidence type="ECO:0000313" key="3">
    <source>
        <dbReference type="Proteomes" id="UP000036987"/>
    </source>
</evidence>
<dbReference type="PANTHER" id="PTHR32254">
    <property type="entry name" value="EXPRESSED PROTEIN"/>
    <property type="match status" value="1"/>
</dbReference>
<dbReference type="PANTHER" id="PTHR32254:SF3">
    <property type="entry name" value="EXPRESSED PROTEIN-RELATED"/>
    <property type="match status" value="1"/>
</dbReference>
<keyword evidence="3" id="KW-1185">Reference proteome</keyword>
<dbReference type="OMA" id="VTDCGKN"/>
<evidence type="ECO:0000256" key="1">
    <source>
        <dbReference type="SAM" id="Coils"/>
    </source>
</evidence>
<accession>A0A0K9Q162</accession>
<protein>
    <submittedName>
        <fullName evidence="2">Uncharacterized protein</fullName>
    </submittedName>
</protein>
<proteinExistence type="predicted"/>
<dbReference type="AlphaFoldDB" id="A0A0K9Q162"/>
<dbReference type="InterPro" id="IPR010471">
    <property type="entry name" value="DUF1068"/>
</dbReference>
<dbReference type="OrthoDB" id="1898954at2759"/>
<dbReference type="Proteomes" id="UP000036987">
    <property type="component" value="Unassembled WGS sequence"/>
</dbReference>
<dbReference type="STRING" id="29655.A0A0K9Q162"/>
<organism evidence="2 3">
    <name type="scientific">Zostera marina</name>
    <name type="common">Eelgrass</name>
    <dbReference type="NCBI Taxonomy" id="29655"/>
    <lineage>
        <taxon>Eukaryota</taxon>
        <taxon>Viridiplantae</taxon>
        <taxon>Streptophyta</taxon>
        <taxon>Embryophyta</taxon>
        <taxon>Tracheophyta</taxon>
        <taxon>Spermatophyta</taxon>
        <taxon>Magnoliopsida</taxon>
        <taxon>Liliopsida</taxon>
        <taxon>Zosteraceae</taxon>
        <taxon>Zostera</taxon>
    </lineage>
</organism>
<sequence length="170" mass="19346">MFSMGFNQSGAFVRVLLAMFAVASALYISWPALRWRFSANLATCGPCVCHCPPPLSLETIAPGLINLSIPDCGRSDPELHKEMKKEFLELLKEELHLREVVVVESNKHTNLTVVEAQRLASQYQKEAEKCNAATETCEEARERAEELLRKERKITSVWEKRARELNWQGE</sequence>
<reference evidence="3" key="1">
    <citation type="journal article" date="2016" name="Nature">
        <title>The genome of the seagrass Zostera marina reveals angiosperm adaptation to the sea.</title>
        <authorList>
            <person name="Olsen J.L."/>
            <person name="Rouze P."/>
            <person name="Verhelst B."/>
            <person name="Lin Y.-C."/>
            <person name="Bayer T."/>
            <person name="Collen J."/>
            <person name="Dattolo E."/>
            <person name="De Paoli E."/>
            <person name="Dittami S."/>
            <person name="Maumus F."/>
            <person name="Michel G."/>
            <person name="Kersting A."/>
            <person name="Lauritano C."/>
            <person name="Lohaus R."/>
            <person name="Toepel M."/>
            <person name="Tonon T."/>
            <person name="Vanneste K."/>
            <person name="Amirebrahimi M."/>
            <person name="Brakel J."/>
            <person name="Bostroem C."/>
            <person name="Chovatia M."/>
            <person name="Grimwood J."/>
            <person name="Jenkins J.W."/>
            <person name="Jueterbock A."/>
            <person name="Mraz A."/>
            <person name="Stam W.T."/>
            <person name="Tice H."/>
            <person name="Bornberg-Bauer E."/>
            <person name="Green P.J."/>
            <person name="Pearson G.A."/>
            <person name="Procaccini G."/>
            <person name="Duarte C.M."/>
            <person name="Schmutz J."/>
            <person name="Reusch T.B.H."/>
            <person name="Van de Peer Y."/>
        </authorList>
    </citation>
    <scope>NUCLEOTIDE SEQUENCE [LARGE SCALE GENOMIC DNA]</scope>
    <source>
        <strain evidence="3">cv. Finnish</strain>
    </source>
</reference>